<dbReference type="PANTHER" id="PTHR33886:SF8">
    <property type="entry name" value="UNSATURATED RHAMNOGALACTURONAN HYDROLASE (EUROFUNG)"/>
    <property type="match status" value="1"/>
</dbReference>
<sequence>MRNLRSVNQVFITFLSVTVLAGTSFSQGSSKKNQAVNHTYSHEAFSPAYIKDALVKSAKWQLKHPKHSITDWTNGAFYAGLFAAYEATQSAEILDSLLAIGERAKWRPGPRYDHADDIAVCQTYIDLYRIKRDPRMIQPTLDTIHKLRTVSGNEIIKHGLTWWWCDALFMAPPTLAKLSATLDDPAFNTFSDLLFKQTYQLLYNQREHLFARDANYLIDAKGAGKKETNGQPIFWSRGNGWVLGGLVRVLNELPPKHPTRSFYIDLYKQMSERIVSLQQPDGLWRASLLDPAAYPGGEASGSGFDCYALAWGINQGILLKETYQPAVEKAWIALTKLMSPEGRVGWVQPIGADPRRNFSEDSWEVYGTGAFLLAGSEMIKLNP</sequence>
<gene>
    <name evidence="3" type="ORF">GK108_06130</name>
</gene>
<dbReference type="AlphaFoldDB" id="A0A6L9L1M7"/>
<name>A0A6L9L1M7_9BACT</name>
<dbReference type="InterPro" id="IPR012341">
    <property type="entry name" value="6hp_glycosidase-like_sf"/>
</dbReference>
<reference evidence="3 4" key="1">
    <citation type="submission" date="2020-02" db="EMBL/GenBank/DDBJ databases">
        <title>Draft genome sequence of two Spirosoma agri KCTC 52727 and Spirosoma terrae KCTC 52035.</title>
        <authorList>
            <person name="Rojas J."/>
            <person name="Ambika Manirajan B."/>
            <person name="Suarez C."/>
            <person name="Ratering S."/>
            <person name="Schnell S."/>
        </authorList>
    </citation>
    <scope>NUCLEOTIDE SEQUENCE [LARGE SCALE GENOMIC DNA]</scope>
    <source>
        <strain evidence="3 4">KCTC 52035</strain>
    </source>
</reference>
<dbReference type="Gene3D" id="1.50.10.10">
    <property type="match status" value="1"/>
</dbReference>
<evidence type="ECO:0000313" key="3">
    <source>
        <dbReference type="EMBL" id="NDU94445.1"/>
    </source>
</evidence>
<comment type="caution">
    <text evidence="3">The sequence shown here is derived from an EMBL/GenBank/DDBJ whole genome shotgun (WGS) entry which is preliminary data.</text>
</comment>
<dbReference type="PANTHER" id="PTHR33886">
    <property type="entry name" value="UNSATURATED RHAMNOGALACTURONAN HYDROLASE (EUROFUNG)"/>
    <property type="match status" value="1"/>
</dbReference>
<dbReference type="InterPro" id="IPR008928">
    <property type="entry name" value="6-hairpin_glycosidase_sf"/>
</dbReference>
<protein>
    <submittedName>
        <fullName evidence="3">Glycoside hydrolase family 88 protein</fullName>
    </submittedName>
</protein>
<feature type="chain" id="PRO_5026927142" evidence="2">
    <location>
        <begin position="22"/>
        <end position="383"/>
    </location>
</feature>
<dbReference type="RefSeq" id="WP_163944461.1">
    <property type="nucleotide sequence ID" value="NZ_JAAFZH010000002.1"/>
</dbReference>
<accession>A0A6L9L1M7</accession>
<feature type="signal peptide" evidence="2">
    <location>
        <begin position="1"/>
        <end position="21"/>
    </location>
</feature>
<evidence type="ECO:0000256" key="1">
    <source>
        <dbReference type="ARBA" id="ARBA00022801"/>
    </source>
</evidence>
<dbReference type="GO" id="GO:0005975">
    <property type="term" value="P:carbohydrate metabolic process"/>
    <property type="evidence" value="ECO:0007669"/>
    <property type="project" value="InterPro"/>
</dbReference>
<keyword evidence="4" id="KW-1185">Reference proteome</keyword>
<dbReference type="Pfam" id="PF07470">
    <property type="entry name" value="Glyco_hydro_88"/>
    <property type="match status" value="1"/>
</dbReference>
<proteinExistence type="predicted"/>
<dbReference type="Proteomes" id="UP000474175">
    <property type="component" value="Unassembled WGS sequence"/>
</dbReference>
<dbReference type="InterPro" id="IPR052043">
    <property type="entry name" value="PolySaccharide_Degr_Enz"/>
</dbReference>
<keyword evidence="2" id="KW-0732">Signal</keyword>
<dbReference type="InterPro" id="IPR010905">
    <property type="entry name" value="Glyco_hydro_88"/>
</dbReference>
<dbReference type="GO" id="GO:0016787">
    <property type="term" value="F:hydrolase activity"/>
    <property type="evidence" value="ECO:0007669"/>
    <property type="project" value="UniProtKB-KW"/>
</dbReference>
<organism evidence="3 4">
    <name type="scientific">Spirosoma terrae</name>
    <dbReference type="NCBI Taxonomy" id="1968276"/>
    <lineage>
        <taxon>Bacteria</taxon>
        <taxon>Pseudomonadati</taxon>
        <taxon>Bacteroidota</taxon>
        <taxon>Cytophagia</taxon>
        <taxon>Cytophagales</taxon>
        <taxon>Cytophagaceae</taxon>
        <taxon>Spirosoma</taxon>
    </lineage>
</organism>
<evidence type="ECO:0000256" key="2">
    <source>
        <dbReference type="SAM" id="SignalP"/>
    </source>
</evidence>
<evidence type="ECO:0000313" key="4">
    <source>
        <dbReference type="Proteomes" id="UP000474175"/>
    </source>
</evidence>
<dbReference type="SUPFAM" id="SSF48208">
    <property type="entry name" value="Six-hairpin glycosidases"/>
    <property type="match status" value="1"/>
</dbReference>
<keyword evidence="1 3" id="KW-0378">Hydrolase</keyword>
<dbReference type="EMBL" id="JAAFZH010000002">
    <property type="protein sequence ID" value="NDU94445.1"/>
    <property type="molecule type" value="Genomic_DNA"/>
</dbReference>